<dbReference type="KEGG" id="vg:12979128"/>
<protein>
    <submittedName>
        <fullName evidence="1">Uncharacterized protein</fullName>
    </submittedName>
</protein>
<accession>I2FLN7</accession>
<evidence type="ECO:0000313" key="2">
    <source>
        <dbReference type="Proteomes" id="UP000002867"/>
    </source>
</evidence>
<proteinExistence type="predicted"/>
<dbReference type="EMBL" id="HE611333">
    <property type="protein sequence ID" value="CCE60771.1"/>
    <property type="molecule type" value="Genomic_DNA"/>
</dbReference>
<name>I2FLN7_9CAUD</name>
<reference evidence="1 2" key="1">
    <citation type="journal article" date="2012" name="PLoS ONE">
        <title>Genomic Analysis of Pseudomonas putida Phage tf with Localized Single-Strand DNA Interruptions.</title>
        <authorList>
            <person name="Glukhov A.S."/>
            <person name="Krutilina A.I."/>
            <person name="Shlyapnikov M.G."/>
            <person name="Severinov K."/>
            <person name="Lavysh D."/>
            <person name="Kochetkov V.V."/>
            <person name="McGrath J.W."/>
            <person name="de Leeuwe C."/>
            <person name="Shaburova O.V."/>
            <person name="Krylov V.N."/>
            <person name="Akulenko N.V."/>
            <person name="Kulakov L.A."/>
        </authorList>
    </citation>
    <scope>NUCLEOTIDE SEQUENCE [LARGE SCALE GENOMIC DNA]</scope>
</reference>
<dbReference type="Proteomes" id="UP000002867">
    <property type="component" value="Segment"/>
</dbReference>
<sequence>MEIINEKEDAPKPLSYHELVLGEVYKFDVADVYVFKVDLGSSGTRLVYLKSGTVVYCPQHYKYWPVTAKLIVS</sequence>
<organism evidence="1 2">
    <name type="scientific">Pseudomonas phage tf</name>
    <dbReference type="NCBI Taxonomy" id="1114179"/>
    <lineage>
        <taxon>Viruses</taxon>
        <taxon>Duplodnaviria</taxon>
        <taxon>Heunggongvirae</taxon>
        <taxon>Uroviricota</taxon>
        <taxon>Caudoviricetes</taxon>
        <taxon>Krylovvirus</taxon>
        <taxon>Krylovvirus tf</taxon>
    </lineage>
</organism>
<gene>
    <name evidence="1" type="ORF">tf_16</name>
</gene>
<evidence type="ECO:0000313" key="1">
    <source>
        <dbReference type="EMBL" id="CCE60771.1"/>
    </source>
</evidence>
<keyword evidence="2" id="KW-1185">Reference proteome</keyword>
<dbReference type="RefSeq" id="YP_006382476.1">
    <property type="nucleotide sequence ID" value="NC_017971.2"/>
</dbReference>
<dbReference type="GeneID" id="12979128"/>